<feature type="compositionally biased region" description="Acidic residues" evidence="1">
    <location>
        <begin position="52"/>
        <end position="69"/>
    </location>
</feature>
<dbReference type="PANTHER" id="PTHR33067:SF9">
    <property type="entry name" value="RNA-DIRECTED DNA POLYMERASE"/>
    <property type="match status" value="1"/>
</dbReference>
<dbReference type="PANTHER" id="PTHR33067">
    <property type="entry name" value="RNA-DIRECTED DNA POLYMERASE-RELATED"/>
    <property type="match status" value="1"/>
</dbReference>
<comment type="caution">
    <text evidence="2">The sequence shown here is derived from an EMBL/GenBank/DDBJ whole genome shotgun (WGS) entry which is preliminary data.</text>
</comment>
<sequence length="163" mass="19045">MGRKQRRIGPTQTTILYVVNVWIESKGKWSELNPTHEANKGNTNDLHREPSKDDDEPELEPETELEEEQTKEPMITKVNIDASCSTLISRQVPLKLKDPGRFKIPIEYNLTEYWNMYWLRLVILDFEEDDETPILLGRPFLPTSRSTIDLKKNELTMKINSET</sequence>
<dbReference type="EMBL" id="SMMG02000001">
    <property type="protein sequence ID" value="KAA3487825.1"/>
    <property type="molecule type" value="Genomic_DNA"/>
</dbReference>
<accession>A0A5B6X4A1</accession>
<dbReference type="Proteomes" id="UP000325315">
    <property type="component" value="Unassembled WGS sequence"/>
</dbReference>
<dbReference type="OrthoDB" id="1740010at2759"/>
<organism evidence="2 3">
    <name type="scientific">Gossypium australe</name>
    <dbReference type="NCBI Taxonomy" id="47621"/>
    <lineage>
        <taxon>Eukaryota</taxon>
        <taxon>Viridiplantae</taxon>
        <taxon>Streptophyta</taxon>
        <taxon>Embryophyta</taxon>
        <taxon>Tracheophyta</taxon>
        <taxon>Spermatophyta</taxon>
        <taxon>Magnoliopsida</taxon>
        <taxon>eudicotyledons</taxon>
        <taxon>Gunneridae</taxon>
        <taxon>Pentapetalae</taxon>
        <taxon>rosids</taxon>
        <taxon>malvids</taxon>
        <taxon>Malvales</taxon>
        <taxon>Malvaceae</taxon>
        <taxon>Malvoideae</taxon>
        <taxon>Gossypium</taxon>
    </lineage>
</organism>
<name>A0A5B6X4A1_9ROSI</name>
<keyword evidence="3" id="KW-1185">Reference proteome</keyword>
<gene>
    <name evidence="2" type="ORF">EPI10_031628</name>
</gene>
<evidence type="ECO:0000313" key="2">
    <source>
        <dbReference type="EMBL" id="KAA3487825.1"/>
    </source>
</evidence>
<proteinExistence type="predicted"/>
<reference evidence="3" key="1">
    <citation type="journal article" date="2019" name="Plant Biotechnol. J.">
        <title>Genome sequencing of the Australian wild diploid species Gossypium australe highlights disease resistance and delayed gland morphogenesis.</title>
        <authorList>
            <person name="Cai Y."/>
            <person name="Cai X."/>
            <person name="Wang Q."/>
            <person name="Wang P."/>
            <person name="Zhang Y."/>
            <person name="Cai C."/>
            <person name="Xu Y."/>
            <person name="Wang K."/>
            <person name="Zhou Z."/>
            <person name="Wang C."/>
            <person name="Geng S."/>
            <person name="Li B."/>
            <person name="Dong Q."/>
            <person name="Hou Y."/>
            <person name="Wang H."/>
            <person name="Ai P."/>
            <person name="Liu Z."/>
            <person name="Yi F."/>
            <person name="Sun M."/>
            <person name="An G."/>
            <person name="Cheng J."/>
            <person name="Zhang Y."/>
            <person name="Shi Q."/>
            <person name="Xie Y."/>
            <person name="Shi X."/>
            <person name="Chang Y."/>
            <person name="Huang F."/>
            <person name="Chen Y."/>
            <person name="Hong S."/>
            <person name="Mi L."/>
            <person name="Sun Q."/>
            <person name="Zhang L."/>
            <person name="Zhou B."/>
            <person name="Peng R."/>
            <person name="Zhang X."/>
            <person name="Liu F."/>
        </authorList>
    </citation>
    <scope>NUCLEOTIDE SEQUENCE [LARGE SCALE GENOMIC DNA]</scope>
    <source>
        <strain evidence="3">cv. PA1801</strain>
    </source>
</reference>
<evidence type="ECO:0000313" key="3">
    <source>
        <dbReference type="Proteomes" id="UP000325315"/>
    </source>
</evidence>
<evidence type="ECO:0000256" key="1">
    <source>
        <dbReference type="SAM" id="MobiDB-lite"/>
    </source>
</evidence>
<dbReference type="GO" id="GO:0016740">
    <property type="term" value="F:transferase activity"/>
    <property type="evidence" value="ECO:0007669"/>
    <property type="project" value="UniProtKB-KW"/>
</dbReference>
<dbReference type="AlphaFoldDB" id="A0A5B6X4A1"/>
<feature type="region of interest" description="Disordered" evidence="1">
    <location>
        <begin position="32"/>
        <end position="74"/>
    </location>
</feature>
<protein>
    <submittedName>
        <fullName evidence="2">Methanol O-anthraniloyltransferase-like</fullName>
    </submittedName>
</protein>
<keyword evidence="2" id="KW-0808">Transferase</keyword>